<feature type="domain" description="Tyr recombinase" evidence="3">
    <location>
        <begin position="127"/>
        <end position="330"/>
    </location>
</feature>
<dbReference type="Gene3D" id="1.10.443.10">
    <property type="entry name" value="Intergrase catalytic core"/>
    <property type="match status" value="1"/>
</dbReference>
<keyword evidence="2" id="KW-0233">DNA recombination</keyword>
<dbReference type="SUPFAM" id="SSF56349">
    <property type="entry name" value="DNA breaking-rejoining enzymes"/>
    <property type="match status" value="1"/>
</dbReference>
<dbReference type="InterPro" id="IPR002104">
    <property type="entry name" value="Integrase_catalytic"/>
</dbReference>
<dbReference type="PROSITE" id="PS51898">
    <property type="entry name" value="TYR_RECOMBINASE"/>
    <property type="match status" value="1"/>
</dbReference>
<dbReference type="InterPro" id="IPR010998">
    <property type="entry name" value="Integrase_recombinase_N"/>
</dbReference>
<gene>
    <name evidence="4" type="ORF">SVIO_111200</name>
</gene>
<evidence type="ECO:0000256" key="1">
    <source>
        <dbReference type="ARBA" id="ARBA00023125"/>
    </source>
</evidence>
<dbReference type="EMBL" id="BJHW01000002">
    <property type="protein sequence ID" value="GDY60497.1"/>
    <property type="molecule type" value="Genomic_DNA"/>
</dbReference>
<dbReference type="AlphaFoldDB" id="A0A4D4LQM7"/>
<evidence type="ECO:0000313" key="4">
    <source>
        <dbReference type="EMBL" id="GDY60497.1"/>
    </source>
</evidence>
<dbReference type="InterPro" id="IPR013762">
    <property type="entry name" value="Integrase-like_cat_sf"/>
</dbReference>
<organism evidence="4 5">
    <name type="scientific">Streptomyces violaceusniger</name>
    <dbReference type="NCBI Taxonomy" id="68280"/>
    <lineage>
        <taxon>Bacteria</taxon>
        <taxon>Bacillati</taxon>
        <taxon>Actinomycetota</taxon>
        <taxon>Actinomycetes</taxon>
        <taxon>Kitasatosporales</taxon>
        <taxon>Streptomycetaceae</taxon>
        <taxon>Streptomyces</taxon>
        <taxon>Streptomyces violaceusniger group</taxon>
    </lineage>
</organism>
<proteinExistence type="predicted"/>
<dbReference type="GO" id="GO:0006310">
    <property type="term" value="P:DNA recombination"/>
    <property type="evidence" value="ECO:0007669"/>
    <property type="project" value="UniProtKB-KW"/>
</dbReference>
<evidence type="ECO:0000313" key="5">
    <source>
        <dbReference type="Proteomes" id="UP000301309"/>
    </source>
</evidence>
<protein>
    <submittedName>
        <fullName evidence="4">Integrase</fullName>
    </submittedName>
</protein>
<comment type="caution">
    <text evidence="4">The sequence shown here is derived from an EMBL/GenBank/DDBJ whole genome shotgun (WGS) entry which is preliminary data.</text>
</comment>
<sequence>MRLARFFEGWNPEQAQRWFHDAAEITPDNTDTYTKSWRVWERFCAVTELPELEGSRGALVAFVTWMLRQGRQNGTGYAPTSASTHLAAAVVGLRQRGVQVSGDDQAAARAALEGLAVKLLQAGERRGRGQAVGADIDGLRAIARSCPDTLTGDRDKALVLTGFHYARRSQDPAGLLTGDVTLHPRGLVVAVLTGKTKHSVRNAKIRYADDPEICPVRAWTAYRTRLVAEHGQRWADPSTPAFVGIDQWGHVTGGMGPDSVTRAVKRISQRAGVPIHWTGHSLCIGLASVGRTKGKDAIAIADQGGWARHSRSMLIYMQRDDGWDDNASAGLT</sequence>
<dbReference type="GO" id="GO:0015074">
    <property type="term" value="P:DNA integration"/>
    <property type="evidence" value="ECO:0007669"/>
    <property type="project" value="InterPro"/>
</dbReference>
<dbReference type="Proteomes" id="UP000301309">
    <property type="component" value="Unassembled WGS sequence"/>
</dbReference>
<dbReference type="GO" id="GO:0003677">
    <property type="term" value="F:DNA binding"/>
    <property type="evidence" value="ECO:0007669"/>
    <property type="project" value="UniProtKB-KW"/>
</dbReference>
<reference evidence="4 5" key="1">
    <citation type="journal article" date="2020" name="Int. J. Syst. Evol. Microbiol.">
        <title>Reclassification of Streptomyces castelarensis and Streptomyces sporoclivatus as later heterotypic synonyms of Streptomyces antimycoticus.</title>
        <authorList>
            <person name="Komaki H."/>
            <person name="Tamura T."/>
        </authorList>
    </citation>
    <scope>NUCLEOTIDE SEQUENCE [LARGE SCALE GENOMIC DNA]</scope>
    <source>
        <strain evidence="4 5">NBRC 13459</strain>
    </source>
</reference>
<keyword evidence="1" id="KW-0238">DNA-binding</keyword>
<evidence type="ECO:0000256" key="2">
    <source>
        <dbReference type="ARBA" id="ARBA00023172"/>
    </source>
</evidence>
<accession>A0A4D4LQM7</accession>
<dbReference type="InterPro" id="IPR011010">
    <property type="entry name" value="DNA_brk_join_enz"/>
</dbReference>
<name>A0A4D4LQM7_STRVO</name>
<dbReference type="Gene3D" id="1.10.150.130">
    <property type="match status" value="1"/>
</dbReference>
<keyword evidence="5" id="KW-1185">Reference proteome</keyword>
<evidence type="ECO:0000259" key="3">
    <source>
        <dbReference type="PROSITE" id="PS51898"/>
    </source>
</evidence>